<dbReference type="Proteomes" id="UP001150001">
    <property type="component" value="Unassembled WGS sequence"/>
</dbReference>
<dbReference type="GO" id="GO:0004519">
    <property type="term" value="F:endonuclease activity"/>
    <property type="evidence" value="ECO:0007669"/>
    <property type="project" value="UniProtKB-KW"/>
</dbReference>
<reference evidence="2" key="1">
    <citation type="submission" date="2022-11" db="EMBL/GenBank/DDBJ databases">
        <title>Role of the vibriolysin VemA secreted by the emergent pathogen Vibrio europaeus in the colonization of Manila clam mucus.</title>
        <authorList>
            <person name="Martinez C."/>
            <person name="Rodriguez S."/>
            <person name="Vences A."/>
            <person name="Barja J.L."/>
            <person name="Toranzo A.E."/>
            <person name="Dubert J."/>
        </authorList>
    </citation>
    <scope>NUCLEOTIDE SEQUENCE</scope>
    <source>
        <strain evidence="2">3454</strain>
    </source>
</reference>
<keyword evidence="2" id="KW-0378">Hydrolase</keyword>
<name>A0ABT5GU68_9VIBR</name>
<dbReference type="Gene3D" id="3.40.50.300">
    <property type="entry name" value="P-loop containing nucleotide triphosphate hydrolases"/>
    <property type="match status" value="1"/>
</dbReference>
<protein>
    <submittedName>
        <fullName evidence="2">Restriction endonuclease</fullName>
        <ecNumber evidence="2">3.1.21.-</ecNumber>
    </submittedName>
</protein>
<keyword evidence="2" id="KW-0540">Nuclease</keyword>
<dbReference type="GO" id="GO:0016787">
    <property type="term" value="F:hydrolase activity"/>
    <property type="evidence" value="ECO:0007669"/>
    <property type="project" value="UniProtKB-KW"/>
</dbReference>
<proteinExistence type="predicted"/>
<dbReference type="InterPro" id="IPR027417">
    <property type="entry name" value="P-loop_NTPase"/>
</dbReference>
<gene>
    <name evidence="2" type="ORF">OPW20_12105</name>
</gene>
<dbReference type="EMBL" id="JAPFIT010000016">
    <property type="protein sequence ID" value="MDC5740813.1"/>
    <property type="molecule type" value="Genomic_DNA"/>
</dbReference>
<evidence type="ECO:0000313" key="3">
    <source>
        <dbReference type="Proteomes" id="UP001150001"/>
    </source>
</evidence>
<evidence type="ECO:0000313" key="2">
    <source>
        <dbReference type="EMBL" id="MDC5740813.1"/>
    </source>
</evidence>
<organism evidence="2 3">
    <name type="scientific">Vibrio europaeus</name>
    <dbReference type="NCBI Taxonomy" id="300876"/>
    <lineage>
        <taxon>Bacteria</taxon>
        <taxon>Pseudomonadati</taxon>
        <taxon>Pseudomonadota</taxon>
        <taxon>Gammaproteobacteria</taxon>
        <taxon>Vibrionales</taxon>
        <taxon>Vibrionaceae</taxon>
        <taxon>Vibrio</taxon>
        <taxon>Vibrio oreintalis group</taxon>
    </lineage>
</organism>
<dbReference type="RefSeq" id="WP_272236824.1">
    <property type="nucleotide sequence ID" value="NZ_JAPFIQ010000028.1"/>
</dbReference>
<dbReference type="SUPFAM" id="SSF52540">
    <property type="entry name" value="P-loop containing nucleoside triphosphate hydrolases"/>
    <property type="match status" value="1"/>
</dbReference>
<keyword evidence="3" id="KW-1185">Reference proteome</keyword>
<feature type="domain" description="Mrr-like" evidence="1">
    <location>
        <begin position="51"/>
        <end position="131"/>
    </location>
</feature>
<comment type="caution">
    <text evidence="2">The sequence shown here is derived from an EMBL/GenBank/DDBJ whole genome shotgun (WGS) entry which is preliminary data.</text>
</comment>
<accession>A0ABT5GU68</accession>
<dbReference type="InterPro" id="IPR011856">
    <property type="entry name" value="tRNA_endonuc-like_dom_sf"/>
</dbReference>
<keyword evidence="2" id="KW-0255">Endonuclease</keyword>
<dbReference type="InterPro" id="IPR039442">
    <property type="entry name" value="Mrr-like_dom"/>
</dbReference>
<sequence length="1197" mass="137623">MQKKSVPKPPLYQGQALSLNQLSPDDFEDFTYQCLTILGEHIGFEMQSGSQPAADQGFDCVAKTLDTNNIVCIQCKRYSSTSLSVDLIAKEIIKAALDAVTNDSIVEQQYIITSGTVAGNLRKALRQNNYTDIKSKCKEIISNGDFQPSLLEKVKELGLSSYNVVSDYLDNIKKLKVWSGADFTSNLLIVWDQLTNIIEKHYAVEKVLKDSPTPNFNTVEYCKNVAKKGNQFVGLWYSHTDLPNNLFSKTPVETVGSAFLSTNDITNLLKSGNNVVLSSLGGSGKSSTLINLAGTLVKDEFDIEFLPVFVKLRSYSRGNLDKAINQSLDISYGSWRSLPYKFILLLDGLDEMLQSDTQAFFDELSVIIGNNAFILSSRNTGVSVETHVDKVDLCLDITPLSYRDVVNISSKSMLESEKNGFCNLYRDKIGSVGFNFLFSPFALSLSIKYYQDCGKLPKNLNEMIENWINSKVKTDKSRIKSTSLSINKLPNFKVKEAFSLVTYKAIFQKGLTSLSEADYWELLDETYNELTNQGLSVAKILSFESFLELLELHEIYVRDNEDIYSTPHKIISEYLASIELSKNWRSHRNNYQHSEYDIWLYCSSFINNEEKQDFIEFMFECDLSLATKIAKQYGREFIEFAEEKILELEQDLEVITRSHAIYSLGILGTQKCIERLKSNEGLLDQHHKYQRRRALAVNGDSDTLNSILADNEKKAQIPAKISGGEYEVWFECPPTIITEIARERLKTWKNDHATPVCMSLRTLQIFGDSSDISNIKLILQKTSQEQEFNDAVAALYNIDPECLIESLELLIKSSNKNSYWAKKNLTALNINCNIDNEIFYFIEQGMKSEEKLSNQDYMYGMHFLVEFICKNKITSEQIEDLIIAYKKLNFSSDFYYYNLYWYIANSTKSLKFMPLVELAYLRGNSSEINNAIVYLSKFDSLEITDNLENKINDYFKLLDKKSKGLYHNYIHYYFKHGSNNYAKSLLLDEVSDALDKLEPNTITRSQYISFDISNASLFNLLSKHVNEINLSADISLKFLLLCGEHSKNIAALKKIVLDKLDRTVIENYVEEICDESVKISEVSFLLRNDLSNTPLILLKKYLPYFLSHHMYYPTLKFLYKKYWNDDLSYSFLTHFIAHNWNDVSAQMFDKYVNFFLELFTNEQLEKFETQRTKDVNVHIERIYRIWLGSYKIHFRKP</sequence>
<evidence type="ECO:0000259" key="1">
    <source>
        <dbReference type="Pfam" id="PF13156"/>
    </source>
</evidence>
<dbReference type="EC" id="3.1.21.-" evidence="2"/>
<dbReference type="Gene3D" id="3.40.1350.10">
    <property type="match status" value="1"/>
</dbReference>
<dbReference type="Pfam" id="PF13156">
    <property type="entry name" value="Mrr_cat_2"/>
    <property type="match status" value="1"/>
</dbReference>